<keyword evidence="6 10" id="KW-0406">Ion transport</keyword>
<keyword evidence="9 10" id="KW-0998">Cell outer membrane</keyword>
<dbReference type="Pfam" id="PF02530">
    <property type="entry name" value="Porin_2"/>
    <property type="match status" value="1"/>
</dbReference>
<keyword evidence="4 10" id="KW-0812">Transmembrane</keyword>
<evidence type="ECO:0000256" key="6">
    <source>
        <dbReference type="ARBA" id="ARBA00023065"/>
    </source>
</evidence>
<keyword evidence="5" id="KW-0732">Signal</keyword>
<reference evidence="12" key="1">
    <citation type="submission" date="2019-03" db="EMBL/GenBank/DDBJ databases">
        <title>Afifella sp. nov., isolated from activated sludge.</title>
        <authorList>
            <person name="Li Q."/>
            <person name="Liu Y."/>
        </authorList>
    </citation>
    <scope>NUCLEOTIDE SEQUENCE</scope>
    <source>
        <strain evidence="12">L72</strain>
    </source>
</reference>
<evidence type="ECO:0000256" key="3">
    <source>
        <dbReference type="ARBA" id="ARBA00022452"/>
    </source>
</evidence>
<evidence type="ECO:0000256" key="1">
    <source>
        <dbReference type="ARBA" id="ARBA00009521"/>
    </source>
</evidence>
<accession>A0A964T8N9</accession>
<evidence type="ECO:0000256" key="4">
    <source>
        <dbReference type="ARBA" id="ARBA00022692"/>
    </source>
</evidence>
<gene>
    <name evidence="12" type="ORF">E4O86_19075</name>
</gene>
<dbReference type="AlphaFoldDB" id="A0A964T8N9"/>
<feature type="region of interest" description="Disordered" evidence="11">
    <location>
        <begin position="1"/>
        <end position="30"/>
    </location>
</feature>
<evidence type="ECO:0000256" key="8">
    <source>
        <dbReference type="ARBA" id="ARBA00023136"/>
    </source>
</evidence>
<keyword evidence="2 10" id="KW-0813">Transport</keyword>
<proteinExistence type="inferred from homology"/>
<keyword evidence="13" id="KW-1185">Reference proteome</keyword>
<evidence type="ECO:0000256" key="5">
    <source>
        <dbReference type="ARBA" id="ARBA00022729"/>
    </source>
</evidence>
<comment type="function">
    <text evidence="10">Forms passive diffusion pores that allow small molecular weight hydrophilic materials across the outer membrane.</text>
</comment>
<evidence type="ECO:0000313" key="13">
    <source>
        <dbReference type="Proteomes" id="UP000773614"/>
    </source>
</evidence>
<keyword evidence="7 10" id="KW-0626">Porin</keyword>
<keyword evidence="3 10" id="KW-1134">Transmembrane beta strand</keyword>
<dbReference type="GO" id="GO:0015288">
    <property type="term" value="F:porin activity"/>
    <property type="evidence" value="ECO:0007669"/>
    <property type="project" value="UniProtKB-KW"/>
</dbReference>
<comment type="subcellular location">
    <subcellularLocation>
        <location evidence="10">Cell outer membrane</location>
        <topology evidence="10">Multi-pass membrane protein</topology>
    </subcellularLocation>
</comment>
<evidence type="ECO:0000256" key="11">
    <source>
        <dbReference type="SAM" id="MobiDB-lite"/>
    </source>
</evidence>
<protein>
    <recommendedName>
        <fullName evidence="10">Porin</fullName>
    </recommendedName>
</protein>
<evidence type="ECO:0000256" key="10">
    <source>
        <dbReference type="RuleBase" id="RU364005"/>
    </source>
</evidence>
<dbReference type="EMBL" id="SPKJ01000097">
    <property type="protein sequence ID" value="MYZ49814.1"/>
    <property type="molecule type" value="Genomic_DNA"/>
</dbReference>
<evidence type="ECO:0000256" key="7">
    <source>
        <dbReference type="ARBA" id="ARBA00023114"/>
    </source>
</evidence>
<dbReference type="Proteomes" id="UP000773614">
    <property type="component" value="Unassembled WGS sequence"/>
</dbReference>
<keyword evidence="8 10" id="KW-0472">Membrane</keyword>
<name>A0A964T8N9_9HYPH</name>
<dbReference type="InterPro" id="IPR003684">
    <property type="entry name" value="Porin_alphabac"/>
</dbReference>
<dbReference type="GO" id="GO:0009279">
    <property type="term" value="C:cell outer membrane"/>
    <property type="evidence" value="ECO:0007669"/>
    <property type="project" value="UniProtKB-SubCell"/>
</dbReference>
<comment type="domain">
    <text evidence="10">Consists of 16-stranded beta-barrel sheets, with large surface-exposed loops, that form a transmembrane pore at the center of each barrel. The pore is partially ocluded by a peptide loop that folds into the pore lumen.</text>
</comment>
<dbReference type="SUPFAM" id="SSF56935">
    <property type="entry name" value="Porins"/>
    <property type="match status" value="1"/>
</dbReference>
<evidence type="ECO:0000313" key="12">
    <source>
        <dbReference type="EMBL" id="MYZ49814.1"/>
    </source>
</evidence>
<sequence>MSPKAADRQPLFRSEQPKGGGPNLPNRRLCGRGMSVSPLPTWTGGLVMNLKSLLFGSAATLMVVTGAQAADLPMAAEPVDYVKVCDAFGTGFFYIPGTETCMKIGGYVRVDTNYREPTSRASNSFGERARASITIDTRTQTDIGMVRSFLQVWATNGPAGTATGVGAGLNLWDAFVQIQNDIGTFTAGRTGSNFDFLGSVTWNGAWGQIDDPTTQINMLAYTFTAGGGFSGTIAIEDPNSTGRSAVIDNDGTAGQRYPDLVANVRVDQGWGSAALMGALHSVRPMVAAVETELGWAIGAGLEVNVPGTGIGFQAQGTYARGASTYATALGVPDATEVGNDLKLYDVWSIRAGFTAAVTPTITAVIDGSYTDIDSPAAGLGDEQYWAVQGNLRWSPVKGLAIGPELGYGRFEEADTDQWSGMLRVQRSF</sequence>
<dbReference type="GO" id="GO:0006811">
    <property type="term" value="P:monoatomic ion transport"/>
    <property type="evidence" value="ECO:0007669"/>
    <property type="project" value="UniProtKB-KW"/>
</dbReference>
<comment type="similarity">
    <text evidence="1 10">Belongs to the alphaproteobacteria porin family.</text>
</comment>
<organism evidence="12 13">
    <name type="scientific">Propylenella binzhouense</name>
    <dbReference type="NCBI Taxonomy" id="2555902"/>
    <lineage>
        <taxon>Bacteria</taxon>
        <taxon>Pseudomonadati</taxon>
        <taxon>Pseudomonadota</taxon>
        <taxon>Alphaproteobacteria</taxon>
        <taxon>Hyphomicrobiales</taxon>
        <taxon>Propylenellaceae</taxon>
        <taxon>Propylenella</taxon>
    </lineage>
</organism>
<evidence type="ECO:0000256" key="9">
    <source>
        <dbReference type="ARBA" id="ARBA00023237"/>
    </source>
</evidence>
<dbReference type="GO" id="GO:0046930">
    <property type="term" value="C:pore complex"/>
    <property type="evidence" value="ECO:0007669"/>
    <property type="project" value="UniProtKB-KW"/>
</dbReference>
<evidence type="ECO:0000256" key="2">
    <source>
        <dbReference type="ARBA" id="ARBA00022448"/>
    </source>
</evidence>
<comment type="caution">
    <text evidence="12">The sequence shown here is derived from an EMBL/GenBank/DDBJ whole genome shotgun (WGS) entry which is preliminary data.</text>
</comment>